<evidence type="ECO:0000256" key="1">
    <source>
        <dbReference type="ARBA" id="ARBA00022723"/>
    </source>
</evidence>
<evidence type="ECO:0000256" key="4">
    <source>
        <dbReference type="PROSITE-ProRule" id="PRU00723"/>
    </source>
</evidence>
<organism evidence="7">
    <name type="scientific">Chlorella variabilis</name>
    <name type="common">Green alga</name>
    <dbReference type="NCBI Taxonomy" id="554065"/>
    <lineage>
        <taxon>Eukaryota</taxon>
        <taxon>Viridiplantae</taxon>
        <taxon>Chlorophyta</taxon>
        <taxon>core chlorophytes</taxon>
        <taxon>Trebouxiophyceae</taxon>
        <taxon>Chlorellales</taxon>
        <taxon>Chlorellaceae</taxon>
        <taxon>Chlorella clade</taxon>
        <taxon>Chlorella</taxon>
    </lineage>
</organism>
<keyword evidence="1 4" id="KW-0479">Metal-binding</keyword>
<accession>E1ZKC5</accession>
<reference evidence="6 7" key="1">
    <citation type="journal article" date="2010" name="Plant Cell">
        <title>The Chlorella variabilis NC64A genome reveals adaptation to photosymbiosis, coevolution with viruses, and cryptic sex.</title>
        <authorList>
            <person name="Blanc G."/>
            <person name="Duncan G."/>
            <person name="Agarkova I."/>
            <person name="Borodovsky M."/>
            <person name="Gurnon J."/>
            <person name="Kuo A."/>
            <person name="Lindquist E."/>
            <person name="Lucas S."/>
            <person name="Pangilinan J."/>
            <person name="Polle J."/>
            <person name="Salamov A."/>
            <person name="Terry A."/>
            <person name="Yamada T."/>
            <person name="Dunigan D.D."/>
            <person name="Grigoriev I.V."/>
            <person name="Claverie J.M."/>
            <person name="Van Etten J.L."/>
        </authorList>
    </citation>
    <scope>NUCLEOTIDE SEQUENCE [LARGE SCALE GENOMIC DNA]</scope>
    <source>
        <strain evidence="6 7">NC64A</strain>
    </source>
</reference>
<feature type="zinc finger region" description="C3H1-type" evidence="4">
    <location>
        <begin position="1"/>
        <end position="26"/>
    </location>
</feature>
<evidence type="ECO:0000259" key="5">
    <source>
        <dbReference type="PROSITE" id="PS50103"/>
    </source>
</evidence>
<feature type="non-terminal residue" evidence="6">
    <location>
        <position position="1"/>
    </location>
</feature>
<dbReference type="PROSITE" id="PS50103">
    <property type="entry name" value="ZF_C3H1"/>
    <property type="match status" value="3"/>
</dbReference>
<dbReference type="STRING" id="554065.E1ZKC5"/>
<dbReference type="PANTHER" id="PTHR46156:SF1">
    <property type="entry name" value="ZINC FINGER CCCH DOMAIN-CONTAINING PROTEIN 3"/>
    <property type="match status" value="1"/>
</dbReference>
<feature type="non-terminal residue" evidence="6">
    <location>
        <position position="78"/>
    </location>
</feature>
<dbReference type="AlphaFoldDB" id="E1ZKC5"/>
<feature type="domain" description="C3H1-type" evidence="5">
    <location>
        <begin position="1"/>
        <end position="26"/>
    </location>
</feature>
<feature type="zinc finger region" description="C3H1-type" evidence="4">
    <location>
        <begin position="54"/>
        <end position="78"/>
    </location>
</feature>
<dbReference type="Pfam" id="PF00642">
    <property type="entry name" value="zf-CCCH"/>
    <property type="match status" value="1"/>
</dbReference>
<evidence type="ECO:0000256" key="3">
    <source>
        <dbReference type="ARBA" id="ARBA00022833"/>
    </source>
</evidence>
<dbReference type="OrthoDB" id="3247158at2759"/>
<dbReference type="GeneID" id="17353241"/>
<dbReference type="GO" id="GO:0005634">
    <property type="term" value="C:nucleus"/>
    <property type="evidence" value="ECO:0007669"/>
    <property type="project" value="TreeGrafter"/>
</dbReference>
<dbReference type="RefSeq" id="XP_005845769.1">
    <property type="nucleotide sequence ID" value="XM_005845707.1"/>
</dbReference>
<dbReference type="SUPFAM" id="SSF90229">
    <property type="entry name" value="CCCH zinc finger"/>
    <property type="match status" value="1"/>
</dbReference>
<dbReference type="Pfam" id="PF14608">
    <property type="entry name" value="zf-CCCH_2"/>
    <property type="match status" value="2"/>
</dbReference>
<evidence type="ECO:0000313" key="7">
    <source>
        <dbReference type="Proteomes" id="UP000008141"/>
    </source>
</evidence>
<sequence length="78" mass="8517">KRAVCPHWLHGRCTAGALCTLQHQRKAELMPICTHFLQGRCTAAACPYLHVNLPAGAPVCKRFLRGYCPAGAACPHKH</sequence>
<name>E1ZKC5_CHLVA</name>
<dbReference type="InParanoid" id="E1ZKC5"/>
<feature type="zinc finger region" description="C3H1-type" evidence="4">
    <location>
        <begin position="27"/>
        <end position="53"/>
    </location>
</feature>
<dbReference type="PANTHER" id="PTHR46156">
    <property type="entry name" value="CCCH ZINGC FINGER"/>
    <property type="match status" value="1"/>
</dbReference>
<feature type="domain" description="C3H1-type" evidence="5">
    <location>
        <begin position="27"/>
        <end position="53"/>
    </location>
</feature>
<keyword evidence="3 4" id="KW-0862">Zinc</keyword>
<dbReference type="Proteomes" id="UP000008141">
    <property type="component" value="Unassembled WGS sequence"/>
</dbReference>
<feature type="domain" description="C3H1-type" evidence="5">
    <location>
        <begin position="54"/>
        <end position="78"/>
    </location>
</feature>
<dbReference type="EMBL" id="GL433850">
    <property type="protein sequence ID" value="EFN53667.1"/>
    <property type="molecule type" value="Genomic_DNA"/>
</dbReference>
<keyword evidence="7" id="KW-1185">Reference proteome</keyword>
<dbReference type="GO" id="GO:0008270">
    <property type="term" value="F:zinc ion binding"/>
    <property type="evidence" value="ECO:0007669"/>
    <property type="project" value="UniProtKB-KW"/>
</dbReference>
<protein>
    <recommendedName>
        <fullName evidence="5">C3H1-type domain-containing protein</fullName>
    </recommendedName>
</protein>
<dbReference type="KEGG" id="cvr:CHLNCDRAFT_14092"/>
<dbReference type="Gene3D" id="4.10.1000.10">
    <property type="entry name" value="Zinc finger, CCCH-type"/>
    <property type="match status" value="1"/>
</dbReference>
<keyword evidence="2 4" id="KW-0863">Zinc-finger</keyword>
<dbReference type="OMA" id="KSWDCPW"/>
<evidence type="ECO:0000256" key="2">
    <source>
        <dbReference type="ARBA" id="ARBA00022771"/>
    </source>
</evidence>
<dbReference type="SMART" id="SM00356">
    <property type="entry name" value="ZnF_C3H1"/>
    <property type="match status" value="3"/>
</dbReference>
<gene>
    <name evidence="6" type="ORF">CHLNCDRAFT_14092</name>
</gene>
<evidence type="ECO:0000313" key="6">
    <source>
        <dbReference type="EMBL" id="EFN53667.1"/>
    </source>
</evidence>
<proteinExistence type="predicted"/>
<dbReference type="eggNOG" id="KOG1492">
    <property type="taxonomic scope" value="Eukaryota"/>
</dbReference>
<dbReference type="InterPro" id="IPR036855">
    <property type="entry name" value="Znf_CCCH_sf"/>
</dbReference>
<dbReference type="InterPro" id="IPR000571">
    <property type="entry name" value="Znf_CCCH"/>
</dbReference>